<accession>A0A844GB01</accession>
<proteinExistence type="predicted"/>
<dbReference type="EMBL" id="WLYX01000001">
    <property type="protein sequence ID" value="MTD33656.1"/>
    <property type="molecule type" value="Genomic_DNA"/>
</dbReference>
<feature type="signal peptide" evidence="2">
    <location>
        <begin position="1"/>
        <end position="22"/>
    </location>
</feature>
<dbReference type="RefSeq" id="WP_230370724.1">
    <property type="nucleotide sequence ID" value="NZ_WLYX01000001.1"/>
</dbReference>
<feature type="compositionally biased region" description="Polar residues" evidence="1">
    <location>
        <begin position="51"/>
        <end position="60"/>
    </location>
</feature>
<comment type="caution">
    <text evidence="3">The sequence shown here is derived from an EMBL/GenBank/DDBJ whole genome shotgun (WGS) entry which is preliminary data.</text>
</comment>
<protein>
    <submittedName>
        <fullName evidence="3">Uncharacterized protein</fullName>
    </submittedName>
</protein>
<evidence type="ECO:0000313" key="4">
    <source>
        <dbReference type="Proteomes" id="UP000446658"/>
    </source>
</evidence>
<dbReference type="Proteomes" id="UP000446658">
    <property type="component" value="Unassembled WGS sequence"/>
</dbReference>
<evidence type="ECO:0000256" key="2">
    <source>
        <dbReference type="SAM" id="SignalP"/>
    </source>
</evidence>
<name>A0A844GB01_9NEIS</name>
<reference evidence="3 4" key="1">
    <citation type="submission" date="2019-11" db="EMBL/GenBank/DDBJ databases">
        <title>Draft genome sequence of Paludibacterium sp. dN18-1.</title>
        <authorList>
            <person name="Im W.-T."/>
        </authorList>
    </citation>
    <scope>NUCLEOTIDE SEQUENCE [LARGE SCALE GENOMIC DNA]</scope>
    <source>
        <strain evidence="4">dN 18-1</strain>
    </source>
</reference>
<gene>
    <name evidence="3" type="ORF">GKE73_13330</name>
</gene>
<feature type="region of interest" description="Disordered" evidence="1">
    <location>
        <begin position="45"/>
        <end position="74"/>
    </location>
</feature>
<evidence type="ECO:0000256" key="1">
    <source>
        <dbReference type="SAM" id="MobiDB-lite"/>
    </source>
</evidence>
<organism evidence="3 4">
    <name type="scientific">Paludibacterium denitrificans</name>
    <dbReference type="NCBI Taxonomy" id="2675226"/>
    <lineage>
        <taxon>Bacteria</taxon>
        <taxon>Pseudomonadati</taxon>
        <taxon>Pseudomonadota</taxon>
        <taxon>Betaproteobacteria</taxon>
        <taxon>Neisseriales</taxon>
        <taxon>Chromobacteriaceae</taxon>
        <taxon>Paludibacterium</taxon>
    </lineage>
</organism>
<keyword evidence="4" id="KW-1185">Reference proteome</keyword>
<dbReference type="AlphaFoldDB" id="A0A844GB01"/>
<evidence type="ECO:0000313" key="3">
    <source>
        <dbReference type="EMBL" id="MTD33656.1"/>
    </source>
</evidence>
<feature type="chain" id="PRO_5032341019" evidence="2">
    <location>
        <begin position="23"/>
        <end position="152"/>
    </location>
</feature>
<keyword evidence="2" id="KW-0732">Signal</keyword>
<sequence length="152" mass="15384">MNFYMALLGLLSSATTAPIASAADISGDTHDADIVIMRRVPERSAYRTEAHPSTNASRVNVSPAHDVTPATTSTNVPARLADDHTMSLTVGNTERFQTSSVGATAMVNAPLLTGASISAPLTGSGAGNGTGGLASSIQQALSPLSQNPGLGH</sequence>